<evidence type="ECO:0000313" key="1">
    <source>
        <dbReference type="EMBL" id="BAO82074.1"/>
    </source>
</evidence>
<gene>
    <name evidence="1" type="ORF">SRAA_2220</name>
</gene>
<reference evidence="1 2" key="1">
    <citation type="journal article" date="2014" name="Nat. Commun.">
        <title>Physiological and genomic features of highly alkaliphilic hydrogen-utilizing Betaproteobacteria from a continental serpentinizing site.</title>
        <authorList>
            <person name="Suzuki S."/>
            <person name="Kuenen J.G."/>
            <person name="Schipper K."/>
            <person name="van der Velde S."/>
            <person name="Ishii S."/>
            <person name="Wu A."/>
            <person name="Sorokin D.Y."/>
            <person name="Tenney A."/>
            <person name="Meng X.Y."/>
            <person name="Morrill P.L."/>
            <person name="Kamagata Y."/>
            <person name="Muyzer G."/>
            <person name="Nealson K.H."/>
        </authorList>
    </citation>
    <scope>NUCLEOTIDE SEQUENCE [LARGE SCALE GENOMIC DNA]</scope>
    <source>
        <strain evidence="1 2">A1</strain>
    </source>
</reference>
<dbReference type="AlphaFoldDB" id="A0A060NT40"/>
<organism evidence="1 2">
    <name type="scientific">Serpentinimonas raichei</name>
    <dbReference type="NCBI Taxonomy" id="1458425"/>
    <lineage>
        <taxon>Bacteria</taxon>
        <taxon>Pseudomonadati</taxon>
        <taxon>Pseudomonadota</taxon>
        <taxon>Betaproteobacteria</taxon>
        <taxon>Burkholderiales</taxon>
        <taxon>Comamonadaceae</taxon>
        <taxon>Serpentinimonas</taxon>
    </lineage>
</organism>
<dbReference type="STRING" id="1458425.SRAA_2220"/>
<name>A0A060NT40_9BURK</name>
<dbReference type="PANTHER" id="PTHR34504">
    <property type="entry name" value="ANTITOXIN HICB"/>
    <property type="match status" value="1"/>
</dbReference>
<dbReference type="SUPFAM" id="SSF143100">
    <property type="entry name" value="TTHA1013/TTHA0281-like"/>
    <property type="match status" value="1"/>
</dbReference>
<dbReference type="EMBL" id="AP014568">
    <property type="protein sequence ID" value="BAO82074.1"/>
    <property type="molecule type" value="Genomic_DNA"/>
</dbReference>
<keyword evidence="2" id="KW-1185">Reference proteome</keyword>
<evidence type="ECO:0000313" key="2">
    <source>
        <dbReference type="Proteomes" id="UP000067461"/>
    </source>
</evidence>
<sequence length="76" mass="8131">MAATTLIMKTFTAIVEKCTETGLYVGYVPGFPGAHTQGTSLDELQQNLQEVVSMLLEDGEPVLDAQFVGTQQLAIA</sequence>
<dbReference type="Proteomes" id="UP000067461">
    <property type="component" value="Chromosome"/>
</dbReference>
<dbReference type="HOGENOM" id="CLU_114047_3_1_4"/>
<dbReference type="KEGG" id="cbaa:SRAA_2220"/>
<dbReference type="Gene3D" id="3.30.160.250">
    <property type="match status" value="1"/>
</dbReference>
<dbReference type="InterPro" id="IPR035069">
    <property type="entry name" value="TTHA1013/TTHA0281-like"/>
</dbReference>
<dbReference type="PANTHER" id="PTHR34504:SF4">
    <property type="entry name" value="ANTITOXIN HICB"/>
    <property type="match status" value="1"/>
</dbReference>
<proteinExistence type="predicted"/>
<accession>A0A060NT40</accession>
<dbReference type="InterPro" id="IPR051404">
    <property type="entry name" value="TA_system_antitoxin"/>
</dbReference>
<protein>
    <submittedName>
        <fullName evidence="1">Uncharacterized conserved protein</fullName>
    </submittedName>
</protein>